<name>A0ABD3CSI9_9LAMI</name>
<gene>
    <name evidence="8" type="primary">UVI4_2</name>
    <name evidence="8" type="ORF">CASFOL_025421</name>
</gene>
<evidence type="ECO:0000256" key="2">
    <source>
        <dbReference type="ARBA" id="ARBA00023015"/>
    </source>
</evidence>
<dbReference type="AlphaFoldDB" id="A0ABD3CSI9"/>
<dbReference type="PANTHER" id="PTHR35119">
    <property type="entry name" value="PROTEIN POLYCHOME"/>
    <property type="match status" value="1"/>
</dbReference>
<feature type="compositionally biased region" description="Basic and acidic residues" evidence="6">
    <location>
        <begin position="335"/>
        <end position="347"/>
    </location>
</feature>
<comment type="caution">
    <text evidence="8">The sequence shown here is derived from an EMBL/GenBank/DDBJ whole genome shotgun (WGS) entry which is preliminary data.</text>
</comment>
<dbReference type="Pfam" id="PF00010">
    <property type="entry name" value="HLH"/>
    <property type="match status" value="1"/>
</dbReference>
<evidence type="ECO:0000256" key="5">
    <source>
        <dbReference type="ARBA" id="ARBA00023242"/>
    </source>
</evidence>
<dbReference type="FunFam" id="4.10.280.10:FF:000021">
    <property type="entry name" value="Transcription factor bHLH130 family"/>
    <property type="match status" value="1"/>
</dbReference>
<dbReference type="PROSITE" id="PS50888">
    <property type="entry name" value="BHLH"/>
    <property type="match status" value="1"/>
</dbReference>
<evidence type="ECO:0000256" key="6">
    <source>
        <dbReference type="SAM" id="MobiDB-lite"/>
    </source>
</evidence>
<feature type="region of interest" description="Disordered" evidence="6">
    <location>
        <begin position="501"/>
        <end position="524"/>
    </location>
</feature>
<protein>
    <submittedName>
        <fullName evidence="8">Negative regulation of ubiquitin-protein transferase</fullName>
    </submittedName>
</protein>
<organism evidence="8 9">
    <name type="scientific">Castilleja foliolosa</name>
    <dbReference type="NCBI Taxonomy" id="1961234"/>
    <lineage>
        <taxon>Eukaryota</taxon>
        <taxon>Viridiplantae</taxon>
        <taxon>Streptophyta</taxon>
        <taxon>Embryophyta</taxon>
        <taxon>Tracheophyta</taxon>
        <taxon>Spermatophyta</taxon>
        <taxon>Magnoliopsida</taxon>
        <taxon>eudicotyledons</taxon>
        <taxon>Gunneridae</taxon>
        <taxon>Pentapetalae</taxon>
        <taxon>asterids</taxon>
        <taxon>lamiids</taxon>
        <taxon>Lamiales</taxon>
        <taxon>Orobanchaceae</taxon>
        <taxon>Pedicularideae</taxon>
        <taxon>Castillejinae</taxon>
        <taxon>Castilleja</taxon>
    </lineage>
</organism>
<proteinExistence type="predicted"/>
<sequence>MEFNANNNNSGQNNSGLLRYRSTPTSSLSNFTNLSSGFCSDVQTDSVNVMENDDNSCNNGFSVMNSQLPPQYPKQSVGQGCNRFMSSIGMDYEGQSKNMGSTLVRQNSSPAGLFSQLNSENGYAGERLIGNYRVADIRLTNGMNFSSLGMLSRITEIEHENGLDEPKVENIGGDNLFSTFGSWNNDSSYYAENFTSGIKREMDDDQTQFVNTEDMEMGNSPHILSRSLSRPKPKPSSVEEISAMEKVLHFHDTVPCKIRAKRGCATHPRSIAERVRRTRISERMRKLQELVPNMDKQTNTSDMLDLAVEYIKGLQKQYEMTEGSHISPTIQESINQDKEKGKAKSDDIPDYESIFEDRIETSHFKNQKIIFTAISTKKPTPSLRAFSFAIAVIYKGFRMPEARDRLSRQDDVLAIYSNRLRNFASGRGNIGRVNLIAFILEDDIDEGQATGTPFRWRGTAMVGTPGLMRVQFGRGSFGTPRIGRVPNSGRYSALAIGRENLSPSAGSARGRSGGRGRGRTVLPSWYPRKPLKDITAVVRAIERRRAHRGESERSQSESPILQDRIHDPSASTSGVQLEHDISMTTPHPRTGLRRCPPSIGKVPKILLNATKNQNDACLTPQKKLLENIEMVEKVVMEELRKLKRTPSAKKAEREKRVRTLLSMR</sequence>
<dbReference type="InterPro" id="IPR011598">
    <property type="entry name" value="bHLH_dom"/>
</dbReference>
<comment type="subcellular location">
    <subcellularLocation>
        <location evidence="1">Nucleus</location>
    </subcellularLocation>
</comment>
<feature type="region of interest" description="Disordered" evidence="6">
    <location>
        <begin position="1"/>
        <end position="21"/>
    </location>
</feature>
<evidence type="ECO:0000256" key="4">
    <source>
        <dbReference type="ARBA" id="ARBA00023163"/>
    </source>
</evidence>
<keyword evidence="2" id="KW-0805">Transcription regulation</keyword>
<feature type="domain" description="BHLH" evidence="7">
    <location>
        <begin position="264"/>
        <end position="314"/>
    </location>
</feature>
<evidence type="ECO:0000259" key="7">
    <source>
        <dbReference type="PROSITE" id="PS50888"/>
    </source>
</evidence>
<feature type="compositionally biased region" description="Polar residues" evidence="6">
    <location>
        <begin position="324"/>
        <end position="334"/>
    </location>
</feature>
<feature type="region of interest" description="Disordered" evidence="6">
    <location>
        <begin position="322"/>
        <end position="347"/>
    </location>
</feature>
<keyword evidence="4" id="KW-0804">Transcription</keyword>
<keyword evidence="5" id="KW-0539">Nucleus</keyword>
<dbReference type="GO" id="GO:0016740">
    <property type="term" value="F:transferase activity"/>
    <property type="evidence" value="ECO:0007669"/>
    <property type="project" value="UniProtKB-KW"/>
</dbReference>
<evidence type="ECO:0000313" key="8">
    <source>
        <dbReference type="EMBL" id="KAL3632437.1"/>
    </source>
</evidence>
<accession>A0ABD3CSI9</accession>
<dbReference type="SUPFAM" id="SSF47459">
    <property type="entry name" value="HLH, helix-loop-helix DNA-binding domain"/>
    <property type="match status" value="1"/>
</dbReference>
<keyword evidence="8" id="KW-0808">Transferase</keyword>
<keyword evidence="9" id="KW-1185">Reference proteome</keyword>
<dbReference type="InterPro" id="IPR036638">
    <property type="entry name" value="HLH_DNA-bd_sf"/>
</dbReference>
<evidence type="ECO:0000313" key="9">
    <source>
        <dbReference type="Proteomes" id="UP001632038"/>
    </source>
</evidence>
<dbReference type="InterPro" id="IPR034590">
    <property type="entry name" value="POLYCHOME/GIG1"/>
</dbReference>
<dbReference type="PANTHER" id="PTHR35119:SF1">
    <property type="entry name" value="PROTEIN POLYCHOME"/>
    <property type="match status" value="1"/>
</dbReference>
<feature type="region of interest" description="Disordered" evidence="6">
    <location>
        <begin position="545"/>
        <end position="596"/>
    </location>
</feature>
<reference evidence="9" key="1">
    <citation type="journal article" date="2024" name="IScience">
        <title>Strigolactones Initiate the Formation of Haustorium-like Structures in Castilleja.</title>
        <authorList>
            <person name="Buerger M."/>
            <person name="Peterson D."/>
            <person name="Chory J."/>
        </authorList>
    </citation>
    <scope>NUCLEOTIDE SEQUENCE [LARGE SCALE GENOMIC DNA]</scope>
</reference>
<keyword evidence="3" id="KW-0238">DNA-binding</keyword>
<dbReference type="Proteomes" id="UP001632038">
    <property type="component" value="Unassembled WGS sequence"/>
</dbReference>
<feature type="compositionally biased region" description="Basic and acidic residues" evidence="6">
    <location>
        <begin position="545"/>
        <end position="555"/>
    </location>
</feature>
<dbReference type="Gene3D" id="4.10.280.10">
    <property type="entry name" value="Helix-loop-helix DNA-binding domain"/>
    <property type="match status" value="1"/>
</dbReference>
<dbReference type="GO" id="GO:0000976">
    <property type="term" value="F:transcription cis-regulatory region binding"/>
    <property type="evidence" value="ECO:0007669"/>
    <property type="project" value="UniProtKB-ARBA"/>
</dbReference>
<evidence type="ECO:0000256" key="1">
    <source>
        <dbReference type="ARBA" id="ARBA00004123"/>
    </source>
</evidence>
<evidence type="ECO:0000256" key="3">
    <source>
        <dbReference type="ARBA" id="ARBA00023125"/>
    </source>
</evidence>
<dbReference type="SMART" id="SM00353">
    <property type="entry name" value="HLH"/>
    <property type="match status" value="1"/>
</dbReference>
<dbReference type="GO" id="GO:0005634">
    <property type="term" value="C:nucleus"/>
    <property type="evidence" value="ECO:0007669"/>
    <property type="project" value="UniProtKB-SubCell"/>
</dbReference>
<dbReference type="EMBL" id="JAVIJP010000032">
    <property type="protein sequence ID" value="KAL3632437.1"/>
    <property type="molecule type" value="Genomic_DNA"/>
</dbReference>